<organism evidence="5 6">
    <name type="scientific">Halorubrum trapanicum</name>
    <dbReference type="NCBI Taxonomy" id="29284"/>
    <lineage>
        <taxon>Archaea</taxon>
        <taxon>Methanobacteriati</taxon>
        <taxon>Methanobacteriota</taxon>
        <taxon>Stenosarchaea group</taxon>
        <taxon>Halobacteria</taxon>
        <taxon>Halobacteriales</taxon>
        <taxon>Haloferacaceae</taxon>
        <taxon>Halorubrum</taxon>
    </lineage>
</organism>
<name>A0A8J7RBF2_9EURY</name>
<keyword evidence="1" id="KW-0560">Oxidoreductase</keyword>
<keyword evidence="6" id="KW-1185">Reference proteome</keyword>
<dbReference type="OrthoDB" id="25239at2157"/>
<dbReference type="Pfam" id="PF22725">
    <property type="entry name" value="GFO_IDH_MocA_C3"/>
    <property type="match status" value="1"/>
</dbReference>
<evidence type="ECO:0000313" key="5">
    <source>
        <dbReference type="EMBL" id="MBP1900836.1"/>
    </source>
</evidence>
<evidence type="ECO:0000259" key="3">
    <source>
        <dbReference type="Pfam" id="PF01408"/>
    </source>
</evidence>
<dbReference type="InterPro" id="IPR050463">
    <property type="entry name" value="Gfo/Idh/MocA_oxidrdct_glycsds"/>
</dbReference>
<reference evidence="5 6" key="1">
    <citation type="submission" date="2021-03" db="EMBL/GenBank/DDBJ databases">
        <title>Genomic Encyclopedia of Type Strains, Phase IV (KMG-IV): sequencing the most valuable type-strain genomes for metagenomic binning, comparative biology and taxonomic classification.</title>
        <authorList>
            <person name="Goeker M."/>
        </authorList>
    </citation>
    <scope>NUCLEOTIDE SEQUENCE [LARGE SCALE GENOMIC DNA]</scope>
    <source>
        <strain evidence="5 6">DSM 12287</strain>
    </source>
</reference>
<dbReference type="SUPFAM" id="SSF55347">
    <property type="entry name" value="Glyceraldehyde-3-phosphate dehydrogenase-like, C-terminal domain"/>
    <property type="match status" value="1"/>
</dbReference>
<dbReference type="EMBL" id="JAGGKE010000002">
    <property type="protein sequence ID" value="MBP1900836.1"/>
    <property type="molecule type" value="Genomic_DNA"/>
</dbReference>
<dbReference type="Gene3D" id="3.30.360.10">
    <property type="entry name" value="Dihydrodipicolinate Reductase, domain 2"/>
    <property type="match status" value="1"/>
</dbReference>
<dbReference type="InterPro" id="IPR000683">
    <property type="entry name" value="Gfo/Idh/MocA-like_OxRdtase_N"/>
</dbReference>
<dbReference type="Pfam" id="PF01408">
    <property type="entry name" value="GFO_IDH_MocA"/>
    <property type="match status" value="1"/>
</dbReference>
<evidence type="ECO:0000259" key="4">
    <source>
        <dbReference type="Pfam" id="PF22725"/>
    </source>
</evidence>
<accession>A0A8J7RBF2</accession>
<feature type="domain" description="Gfo/Idh/MocA-like oxidoreductase N-terminal" evidence="3">
    <location>
        <begin position="2"/>
        <end position="122"/>
    </location>
</feature>
<gene>
    <name evidence="5" type="ORF">J2744_000494</name>
</gene>
<dbReference type="InterPro" id="IPR036291">
    <property type="entry name" value="NAD(P)-bd_dom_sf"/>
</dbReference>
<evidence type="ECO:0000256" key="2">
    <source>
        <dbReference type="SAM" id="MobiDB-lite"/>
    </source>
</evidence>
<dbReference type="SUPFAM" id="SSF51735">
    <property type="entry name" value="NAD(P)-binding Rossmann-fold domains"/>
    <property type="match status" value="1"/>
</dbReference>
<proteinExistence type="predicted"/>
<dbReference type="GO" id="GO:0000166">
    <property type="term" value="F:nucleotide binding"/>
    <property type="evidence" value="ECO:0007669"/>
    <property type="project" value="InterPro"/>
</dbReference>
<dbReference type="RefSeq" id="WP_209544056.1">
    <property type="nucleotide sequence ID" value="NZ_BAAADX010000001.1"/>
</dbReference>
<dbReference type="PANTHER" id="PTHR43818:SF11">
    <property type="entry name" value="BCDNA.GH03377"/>
    <property type="match status" value="1"/>
</dbReference>
<feature type="region of interest" description="Disordered" evidence="2">
    <location>
        <begin position="316"/>
        <end position="341"/>
    </location>
</feature>
<feature type="compositionally biased region" description="Basic and acidic residues" evidence="2">
    <location>
        <begin position="318"/>
        <end position="341"/>
    </location>
</feature>
<dbReference type="GO" id="GO:0016491">
    <property type="term" value="F:oxidoreductase activity"/>
    <property type="evidence" value="ECO:0007669"/>
    <property type="project" value="UniProtKB-KW"/>
</dbReference>
<evidence type="ECO:0000313" key="6">
    <source>
        <dbReference type="Proteomes" id="UP000770586"/>
    </source>
</evidence>
<dbReference type="Proteomes" id="UP000770586">
    <property type="component" value="Unassembled WGS sequence"/>
</dbReference>
<evidence type="ECO:0000256" key="1">
    <source>
        <dbReference type="ARBA" id="ARBA00023002"/>
    </source>
</evidence>
<dbReference type="PANTHER" id="PTHR43818">
    <property type="entry name" value="BCDNA.GH03377"/>
    <property type="match status" value="1"/>
</dbReference>
<dbReference type="AlphaFoldDB" id="A0A8J7RBF2"/>
<dbReference type="Gene3D" id="3.40.50.720">
    <property type="entry name" value="NAD(P)-binding Rossmann-like Domain"/>
    <property type="match status" value="1"/>
</dbReference>
<comment type="caution">
    <text evidence="5">The sequence shown here is derived from an EMBL/GenBank/DDBJ whole genome shotgun (WGS) entry which is preliminary data.</text>
</comment>
<sequence>MIQIGIVGCGVIGNRLAAAIDGHERFELAAACDLDADRAASLAADHGTDRTATTTDHEALVERDDLDAVYVGVPPLAHREVVADALAADKHVICEKPIAADAETGRELVALAEETDRVTAVNLPFRYTPGFVRLREAVAAGEIGDPRRVELRFRFPEWPREWQDVAWLESREQGGPLREVGTHFLFGVQELFGPVETVSADVGYSGPEAYEDDVVGTFRADGVRGTIDLLCDHEGDEENVITVVGDEASLSLTEWHRLVRNRGREDEATLVGERGDTVSALLTEFARRVDGDGGDLVSFAEATRVQEVLDAINASGGDRVRPGFDGGDGDRVRPGADDGGT</sequence>
<feature type="domain" description="GFO/IDH/MocA-like oxidoreductase" evidence="4">
    <location>
        <begin position="131"/>
        <end position="250"/>
    </location>
</feature>
<protein>
    <submittedName>
        <fullName evidence="5">Putative dehydrogenase</fullName>
    </submittedName>
</protein>
<dbReference type="InterPro" id="IPR055170">
    <property type="entry name" value="GFO_IDH_MocA-like_dom"/>
</dbReference>